<feature type="transmembrane region" description="Helical" evidence="6">
    <location>
        <begin position="186"/>
        <end position="208"/>
    </location>
</feature>
<protein>
    <submittedName>
        <fullName evidence="7">APC family permease</fullName>
    </submittedName>
</protein>
<keyword evidence="3 6" id="KW-0812">Transmembrane</keyword>
<feature type="transmembrane region" description="Helical" evidence="6">
    <location>
        <begin position="307"/>
        <end position="328"/>
    </location>
</feature>
<evidence type="ECO:0000313" key="8">
    <source>
        <dbReference type="Proteomes" id="UP000272560"/>
    </source>
</evidence>
<gene>
    <name evidence="7" type="ORF">D6T63_16920</name>
</gene>
<feature type="transmembrane region" description="Helical" evidence="6">
    <location>
        <begin position="31"/>
        <end position="49"/>
    </location>
</feature>
<sequence>MNRSVSGATSTVRTLQDTPSLSPKGLARGQLGLLAIVVIGISTIAPAYVLTSTLGLTVAEIGVYLPAIFIVGFIPMFLVALAYKELNADSPDSGTTFTWVTKAFGPFIGWMGGWGLLAANIIVLSNLAGVAVDFFYLFLAQLTGNDSLADLTTNKAINIVTCLTFMALAVWVSCRGIRTTKSVQYVLVGFQLLVLAWYTIQAFSRIAAGNASGLAFSWEWFNPFGIESFSAFAAGLSLSIFAFWGWDVCLTVSEEAKNGRRTSGLAATIAAAVILAIYLIGSIATIMFAGTGDTGIGLNNPDNSENIFTSLATPVMGPFAILLSLAVLSSCGASLQSTFVSPARTLLAMGYYKALPARFGSVNPNTNSPVYATIFAGVLSGGFYVLMRIISENVLNDTIQALGLMICFYYGLTALACVWYFRASLFSSVRNILFRFVAPLLGGLGLIVVFLQTAIDSWDPAFGSGSELFGVGLVFVIGIGILVAGAVIMLIIRARNPEFFKGQTLTEESSALVIPE</sequence>
<keyword evidence="2" id="KW-1003">Cell membrane</keyword>
<dbReference type="GO" id="GO:0005886">
    <property type="term" value="C:plasma membrane"/>
    <property type="evidence" value="ECO:0007669"/>
    <property type="project" value="UniProtKB-SubCell"/>
</dbReference>
<dbReference type="EMBL" id="QZVT01000013">
    <property type="protein sequence ID" value="RJT75949.1"/>
    <property type="molecule type" value="Genomic_DNA"/>
</dbReference>
<dbReference type="RefSeq" id="WP_120150264.1">
    <property type="nucleotide sequence ID" value="NZ_QZVT01000013.1"/>
</dbReference>
<comment type="subcellular location">
    <subcellularLocation>
        <location evidence="1">Cell membrane</location>
        <topology evidence="1">Multi-pass membrane protein</topology>
    </subcellularLocation>
</comment>
<feature type="transmembrane region" description="Helical" evidence="6">
    <location>
        <begin position="114"/>
        <end position="136"/>
    </location>
</feature>
<dbReference type="Gene3D" id="1.20.1740.10">
    <property type="entry name" value="Amino acid/polyamine transporter I"/>
    <property type="match status" value="1"/>
</dbReference>
<organism evidence="7 8">
    <name type="scientific">Arthrobacter cheniae</name>
    <dbReference type="NCBI Taxonomy" id="1258888"/>
    <lineage>
        <taxon>Bacteria</taxon>
        <taxon>Bacillati</taxon>
        <taxon>Actinomycetota</taxon>
        <taxon>Actinomycetes</taxon>
        <taxon>Micrococcales</taxon>
        <taxon>Micrococcaceae</taxon>
        <taxon>Arthrobacter</taxon>
    </lineage>
</organism>
<dbReference type="OrthoDB" id="138827at2"/>
<dbReference type="InterPro" id="IPR050367">
    <property type="entry name" value="APC_superfamily"/>
</dbReference>
<dbReference type="GO" id="GO:0022857">
    <property type="term" value="F:transmembrane transporter activity"/>
    <property type="evidence" value="ECO:0007669"/>
    <property type="project" value="InterPro"/>
</dbReference>
<evidence type="ECO:0000256" key="5">
    <source>
        <dbReference type="ARBA" id="ARBA00023136"/>
    </source>
</evidence>
<dbReference type="AlphaFoldDB" id="A0A3A5M7V7"/>
<name>A0A3A5M7V7_9MICC</name>
<dbReference type="PANTHER" id="PTHR42770">
    <property type="entry name" value="AMINO ACID TRANSPORTER-RELATED"/>
    <property type="match status" value="1"/>
</dbReference>
<proteinExistence type="predicted"/>
<keyword evidence="4 6" id="KW-1133">Transmembrane helix</keyword>
<evidence type="ECO:0000256" key="1">
    <source>
        <dbReference type="ARBA" id="ARBA00004651"/>
    </source>
</evidence>
<keyword evidence="5 6" id="KW-0472">Membrane</keyword>
<reference evidence="7 8" key="1">
    <citation type="submission" date="2018-09" db="EMBL/GenBank/DDBJ databases">
        <title>Novel species of Arthrobacter.</title>
        <authorList>
            <person name="Liu Q."/>
            <person name="Xin Y.-H."/>
        </authorList>
    </citation>
    <scope>NUCLEOTIDE SEQUENCE [LARGE SCALE GENOMIC DNA]</scope>
    <source>
        <strain evidence="7 8">Hz2</strain>
    </source>
</reference>
<feature type="transmembrane region" description="Helical" evidence="6">
    <location>
        <begin position="399"/>
        <end position="421"/>
    </location>
</feature>
<evidence type="ECO:0000256" key="2">
    <source>
        <dbReference type="ARBA" id="ARBA00022475"/>
    </source>
</evidence>
<dbReference type="PANTHER" id="PTHR42770:SF7">
    <property type="entry name" value="MEMBRANE PROTEIN"/>
    <property type="match status" value="1"/>
</dbReference>
<feature type="transmembrane region" description="Helical" evidence="6">
    <location>
        <begin position="433"/>
        <end position="455"/>
    </location>
</feature>
<feature type="transmembrane region" description="Helical" evidence="6">
    <location>
        <begin position="467"/>
        <end position="492"/>
    </location>
</feature>
<dbReference type="Pfam" id="PF13520">
    <property type="entry name" value="AA_permease_2"/>
    <property type="match status" value="1"/>
</dbReference>
<evidence type="ECO:0000313" key="7">
    <source>
        <dbReference type="EMBL" id="RJT75949.1"/>
    </source>
</evidence>
<feature type="transmembrane region" description="Helical" evidence="6">
    <location>
        <begin position="156"/>
        <end position="174"/>
    </location>
</feature>
<evidence type="ECO:0000256" key="3">
    <source>
        <dbReference type="ARBA" id="ARBA00022692"/>
    </source>
</evidence>
<evidence type="ECO:0000256" key="4">
    <source>
        <dbReference type="ARBA" id="ARBA00022989"/>
    </source>
</evidence>
<dbReference type="InterPro" id="IPR002293">
    <property type="entry name" value="AA/rel_permease1"/>
</dbReference>
<evidence type="ECO:0000256" key="6">
    <source>
        <dbReference type="SAM" id="Phobius"/>
    </source>
</evidence>
<comment type="caution">
    <text evidence="7">The sequence shown here is derived from an EMBL/GenBank/DDBJ whole genome shotgun (WGS) entry which is preliminary data.</text>
</comment>
<feature type="transmembrane region" description="Helical" evidence="6">
    <location>
        <begin position="368"/>
        <end position="387"/>
    </location>
</feature>
<dbReference type="PIRSF" id="PIRSF006060">
    <property type="entry name" value="AA_transporter"/>
    <property type="match status" value="1"/>
</dbReference>
<keyword evidence="8" id="KW-1185">Reference proteome</keyword>
<dbReference type="Proteomes" id="UP000272560">
    <property type="component" value="Unassembled WGS sequence"/>
</dbReference>
<feature type="transmembrane region" description="Helical" evidence="6">
    <location>
        <begin position="61"/>
        <end position="83"/>
    </location>
</feature>
<accession>A0A3A5M7V7</accession>
<feature type="transmembrane region" description="Helical" evidence="6">
    <location>
        <begin position="228"/>
        <end position="252"/>
    </location>
</feature>
<feature type="transmembrane region" description="Helical" evidence="6">
    <location>
        <begin position="264"/>
        <end position="287"/>
    </location>
</feature>